<dbReference type="AlphaFoldDB" id="A0A6L2PGC9"/>
<dbReference type="InterPro" id="IPR011106">
    <property type="entry name" value="MANSC_N"/>
</dbReference>
<evidence type="ECO:0000256" key="6">
    <source>
        <dbReference type="ARBA" id="ARBA00023180"/>
    </source>
</evidence>
<evidence type="ECO:0000256" key="7">
    <source>
        <dbReference type="SAM" id="SignalP"/>
    </source>
</evidence>
<dbReference type="Pfam" id="PF07502">
    <property type="entry name" value="MANEC"/>
    <property type="match status" value="1"/>
</dbReference>
<dbReference type="InParanoid" id="A0A6L2PGC9"/>
<evidence type="ECO:0008006" key="12">
    <source>
        <dbReference type="Google" id="ProtNLM"/>
    </source>
</evidence>
<name>A0A6L2PGC9_COPFO</name>
<feature type="domain" description="MANSC" evidence="9">
    <location>
        <begin position="59"/>
        <end position="136"/>
    </location>
</feature>
<keyword evidence="11" id="KW-1185">Reference proteome</keyword>
<proteinExistence type="predicted"/>
<accession>A0A6L2PGC9</accession>
<evidence type="ECO:0000259" key="8">
    <source>
        <dbReference type="PROSITE" id="PS50948"/>
    </source>
</evidence>
<dbReference type="InterPro" id="IPR003609">
    <property type="entry name" value="Pan_app"/>
</dbReference>
<evidence type="ECO:0000256" key="1">
    <source>
        <dbReference type="ARBA" id="ARBA00004479"/>
    </source>
</evidence>
<keyword evidence="4" id="KW-1133">Transmembrane helix</keyword>
<feature type="signal peptide" evidence="7">
    <location>
        <begin position="1"/>
        <end position="25"/>
    </location>
</feature>
<evidence type="ECO:0000313" key="11">
    <source>
        <dbReference type="Proteomes" id="UP000502823"/>
    </source>
</evidence>
<dbReference type="PANTHER" id="PTHR46876:SF1">
    <property type="entry name" value="LOW-DENSITY LIPOPROTEIN RECEPTOR-RELATED PROTEIN 11"/>
    <property type="match status" value="1"/>
</dbReference>
<evidence type="ECO:0000256" key="2">
    <source>
        <dbReference type="ARBA" id="ARBA00022692"/>
    </source>
</evidence>
<evidence type="ECO:0000256" key="4">
    <source>
        <dbReference type="ARBA" id="ARBA00022989"/>
    </source>
</evidence>
<keyword evidence="6" id="KW-0325">Glycoprotein</keyword>
<reference evidence="11" key="1">
    <citation type="submission" date="2020-01" db="EMBL/GenBank/DDBJ databases">
        <title>Draft genome sequence of the Termite Coptotermes fromosanus.</title>
        <authorList>
            <person name="Itakura S."/>
            <person name="Yosikawa Y."/>
            <person name="Umezawa K."/>
        </authorList>
    </citation>
    <scope>NUCLEOTIDE SEQUENCE [LARGE SCALE GENOMIC DNA]</scope>
</reference>
<protein>
    <recommendedName>
        <fullName evidence="12">MANSC domain-containing protein</fullName>
    </recommendedName>
</protein>
<keyword evidence="2" id="KW-0812">Transmembrane</keyword>
<sequence>MGGELRYVMKLAFYICFGITSGTVAENISENIHNSKEQTKTISKRYDLDFQTCADNFDIHADKIIRTQDSRAMGAKYINEVDLSSREECLRFCCQTNMCDVFVFEEKTPGSCYLFHCGSPDDFKCKFTKHHNYTSAVLTINRHMTELENQIKLTKHEHELTRLRKPDTTAEQSTVPPLSATTVVPGRPPPKETVQLIPAANNTTTKSLLNRFALVSFFRHDPCCRNTFRNSGQTRLYPSFRICGNISNQLPG</sequence>
<comment type="subcellular location">
    <subcellularLocation>
        <location evidence="1">Membrane</location>
        <topology evidence="1">Single-pass type I membrane protein</topology>
    </subcellularLocation>
</comment>
<dbReference type="PANTHER" id="PTHR46876">
    <property type="entry name" value="LOW-DENSITY LIPOPROTEIN RECEPTOR-RELATED PROTEIN 11"/>
    <property type="match status" value="1"/>
</dbReference>
<evidence type="ECO:0000313" key="10">
    <source>
        <dbReference type="EMBL" id="GFG31619.1"/>
    </source>
</evidence>
<evidence type="ECO:0000256" key="5">
    <source>
        <dbReference type="ARBA" id="ARBA00023136"/>
    </source>
</evidence>
<dbReference type="PROSITE" id="PS50948">
    <property type="entry name" value="PAN"/>
    <property type="match status" value="1"/>
</dbReference>
<dbReference type="InterPro" id="IPR013980">
    <property type="entry name" value="MANSC_dom"/>
</dbReference>
<dbReference type="SMART" id="SM00765">
    <property type="entry name" value="MANEC"/>
    <property type="match status" value="1"/>
</dbReference>
<keyword evidence="5" id="KW-0472">Membrane</keyword>
<feature type="domain" description="Apple" evidence="8">
    <location>
        <begin position="53"/>
        <end position="138"/>
    </location>
</feature>
<keyword evidence="3 7" id="KW-0732">Signal</keyword>
<feature type="chain" id="PRO_5027123300" description="MANSC domain-containing protein" evidence="7">
    <location>
        <begin position="26"/>
        <end position="252"/>
    </location>
</feature>
<dbReference type="EMBL" id="BLKM01000325">
    <property type="protein sequence ID" value="GFG31619.1"/>
    <property type="molecule type" value="Genomic_DNA"/>
</dbReference>
<dbReference type="Proteomes" id="UP000502823">
    <property type="component" value="Unassembled WGS sequence"/>
</dbReference>
<organism evidence="10 11">
    <name type="scientific">Coptotermes formosanus</name>
    <name type="common">Formosan subterranean termite</name>
    <dbReference type="NCBI Taxonomy" id="36987"/>
    <lineage>
        <taxon>Eukaryota</taxon>
        <taxon>Metazoa</taxon>
        <taxon>Ecdysozoa</taxon>
        <taxon>Arthropoda</taxon>
        <taxon>Hexapoda</taxon>
        <taxon>Insecta</taxon>
        <taxon>Pterygota</taxon>
        <taxon>Neoptera</taxon>
        <taxon>Polyneoptera</taxon>
        <taxon>Dictyoptera</taxon>
        <taxon>Blattodea</taxon>
        <taxon>Blattoidea</taxon>
        <taxon>Termitoidae</taxon>
        <taxon>Rhinotermitidae</taxon>
        <taxon>Coptotermes</taxon>
    </lineage>
</organism>
<dbReference type="PROSITE" id="PS50986">
    <property type="entry name" value="MANSC"/>
    <property type="match status" value="1"/>
</dbReference>
<gene>
    <name evidence="10" type="ORF">Cfor_03198</name>
</gene>
<evidence type="ECO:0000259" key="9">
    <source>
        <dbReference type="PROSITE" id="PS50986"/>
    </source>
</evidence>
<dbReference type="GO" id="GO:0016020">
    <property type="term" value="C:membrane"/>
    <property type="evidence" value="ECO:0007669"/>
    <property type="project" value="UniProtKB-SubCell"/>
</dbReference>
<evidence type="ECO:0000256" key="3">
    <source>
        <dbReference type="ARBA" id="ARBA00022729"/>
    </source>
</evidence>
<comment type="caution">
    <text evidence="10">The sequence shown here is derived from an EMBL/GenBank/DDBJ whole genome shotgun (WGS) entry which is preliminary data.</text>
</comment>
<dbReference type="OrthoDB" id="10037294at2759"/>